<dbReference type="EMBL" id="MHTX01000015">
    <property type="protein sequence ID" value="OHA68540.1"/>
    <property type="molecule type" value="Genomic_DNA"/>
</dbReference>
<evidence type="ECO:0000256" key="4">
    <source>
        <dbReference type="ARBA" id="ARBA00022741"/>
    </source>
</evidence>
<keyword evidence="6 9" id="KW-0694">RNA-binding</keyword>
<feature type="binding site" evidence="9">
    <location>
        <begin position="16"/>
        <end position="23"/>
    </location>
    <ligand>
        <name>ATP</name>
        <dbReference type="ChEBI" id="CHEBI:30616"/>
    </ligand>
</feature>
<feature type="domain" description="tRNA-specific 2-thiouridylase MnmA-like central" evidence="11">
    <location>
        <begin position="234"/>
        <end position="295"/>
    </location>
</feature>
<accession>A0A1G2R6P9</accession>
<dbReference type="Pfam" id="PF20259">
    <property type="entry name" value="tRNA_Me_trans_M"/>
    <property type="match status" value="1"/>
</dbReference>
<dbReference type="Gene3D" id="3.40.50.620">
    <property type="entry name" value="HUPs"/>
    <property type="match status" value="1"/>
</dbReference>
<dbReference type="InterPro" id="IPR023382">
    <property type="entry name" value="MnmA-like_central_sf"/>
</dbReference>
<keyword evidence="9" id="KW-0963">Cytoplasm</keyword>
<feature type="domain" description="tRNA-specific 2-thiouridylase MnmA-like C-terminal" evidence="10">
    <location>
        <begin position="303"/>
        <end position="379"/>
    </location>
</feature>
<reference evidence="12 13" key="1">
    <citation type="journal article" date="2016" name="Nat. Commun.">
        <title>Thousands of microbial genomes shed light on interconnected biogeochemical processes in an aquifer system.</title>
        <authorList>
            <person name="Anantharaman K."/>
            <person name="Brown C.T."/>
            <person name="Hug L.A."/>
            <person name="Sharon I."/>
            <person name="Castelle C.J."/>
            <person name="Probst A.J."/>
            <person name="Thomas B.C."/>
            <person name="Singh A."/>
            <person name="Wilkins M.J."/>
            <person name="Karaoz U."/>
            <person name="Brodie E.L."/>
            <person name="Williams K.H."/>
            <person name="Hubbard S.S."/>
            <person name="Banfield J.F."/>
        </authorList>
    </citation>
    <scope>NUCLEOTIDE SEQUENCE [LARGE SCALE GENOMIC DNA]</scope>
</reference>
<proteinExistence type="inferred from homology"/>
<feature type="site" description="Interaction with tRNA" evidence="9">
    <location>
        <position position="363"/>
    </location>
</feature>
<dbReference type="FunFam" id="3.40.50.620:FF:000115">
    <property type="entry name" value="tRNA-specific 2-thiouridylase MnmA"/>
    <property type="match status" value="1"/>
</dbReference>
<comment type="catalytic activity">
    <reaction evidence="8 9">
        <text>S-sulfanyl-L-cysteinyl-[protein] + uridine(34) in tRNA + AH2 + ATP = 2-thiouridine(34) in tRNA + L-cysteinyl-[protein] + A + AMP + diphosphate + H(+)</text>
        <dbReference type="Rhea" id="RHEA:47032"/>
        <dbReference type="Rhea" id="RHEA-COMP:10131"/>
        <dbReference type="Rhea" id="RHEA-COMP:11726"/>
        <dbReference type="Rhea" id="RHEA-COMP:11727"/>
        <dbReference type="Rhea" id="RHEA-COMP:11728"/>
        <dbReference type="ChEBI" id="CHEBI:13193"/>
        <dbReference type="ChEBI" id="CHEBI:15378"/>
        <dbReference type="ChEBI" id="CHEBI:17499"/>
        <dbReference type="ChEBI" id="CHEBI:29950"/>
        <dbReference type="ChEBI" id="CHEBI:30616"/>
        <dbReference type="ChEBI" id="CHEBI:33019"/>
        <dbReference type="ChEBI" id="CHEBI:61963"/>
        <dbReference type="ChEBI" id="CHEBI:65315"/>
        <dbReference type="ChEBI" id="CHEBI:87170"/>
        <dbReference type="ChEBI" id="CHEBI:456215"/>
        <dbReference type="EC" id="2.8.1.13"/>
    </reaction>
</comment>
<keyword evidence="1 9" id="KW-0820">tRNA-binding</keyword>
<dbReference type="SUPFAM" id="SSF52402">
    <property type="entry name" value="Adenine nucleotide alpha hydrolases-like"/>
    <property type="match status" value="1"/>
</dbReference>
<name>A0A1G2R6P9_9BACT</name>
<dbReference type="Gene3D" id="2.30.30.280">
    <property type="entry name" value="Adenine nucleotide alpha hydrolases-like domains"/>
    <property type="match status" value="1"/>
</dbReference>
<keyword evidence="4 9" id="KW-0547">Nucleotide-binding</keyword>
<dbReference type="InterPro" id="IPR046885">
    <property type="entry name" value="MnmA-like_C"/>
</dbReference>
<comment type="subcellular location">
    <subcellularLocation>
        <location evidence="9">Cytoplasm</location>
    </subcellularLocation>
</comment>
<dbReference type="HAMAP" id="MF_00144">
    <property type="entry name" value="tRNA_thiouridyl_MnmA"/>
    <property type="match status" value="1"/>
</dbReference>
<keyword evidence="2 9" id="KW-0808">Transferase</keyword>
<dbReference type="InterPro" id="IPR046884">
    <property type="entry name" value="MnmA-like_central"/>
</dbReference>
<dbReference type="GO" id="GO:0000049">
    <property type="term" value="F:tRNA binding"/>
    <property type="evidence" value="ECO:0007669"/>
    <property type="project" value="UniProtKB-KW"/>
</dbReference>
<feature type="active site" description="Cysteine persulfide intermediate" evidence="9">
    <location>
        <position position="225"/>
    </location>
</feature>
<evidence type="ECO:0000256" key="9">
    <source>
        <dbReference type="HAMAP-Rule" id="MF_00144"/>
    </source>
</evidence>
<dbReference type="EC" id="2.8.1.13" evidence="9"/>
<organism evidence="12 13">
    <name type="scientific">Candidatus Wildermuthbacteria bacterium RIFCSPHIGHO2_02_FULL_47_17</name>
    <dbReference type="NCBI Taxonomy" id="1802452"/>
    <lineage>
        <taxon>Bacteria</taxon>
        <taxon>Candidatus Wildermuthiibacteriota</taxon>
    </lineage>
</organism>
<comment type="caution">
    <text evidence="9">Lacks conserved residue(s) required for the propagation of feature annotation.</text>
</comment>
<dbReference type="GO" id="GO:0103016">
    <property type="term" value="F:tRNA-uridine 2-sulfurtransferase activity"/>
    <property type="evidence" value="ECO:0007669"/>
    <property type="project" value="UniProtKB-EC"/>
</dbReference>
<evidence type="ECO:0000256" key="8">
    <source>
        <dbReference type="ARBA" id="ARBA00051542"/>
    </source>
</evidence>
<feature type="region of interest" description="Interaction with target base in tRNA" evidence="9">
    <location>
        <begin position="102"/>
        <end position="104"/>
    </location>
</feature>
<evidence type="ECO:0000256" key="6">
    <source>
        <dbReference type="ARBA" id="ARBA00022884"/>
    </source>
</evidence>
<comment type="similarity">
    <text evidence="9">Belongs to the MnmA/TRMU family.</text>
</comment>
<feature type="binding site" evidence="9">
    <location>
        <position position="42"/>
    </location>
    <ligand>
        <name>ATP</name>
        <dbReference type="ChEBI" id="CHEBI:30616"/>
    </ligand>
</feature>
<dbReference type="AlphaFoldDB" id="A0A1G2R6P9"/>
<protein>
    <recommendedName>
        <fullName evidence="9">tRNA-specific 2-thiouridylase MnmA</fullName>
        <ecNumber evidence="9">2.8.1.13</ecNumber>
    </recommendedName>
</protein>
<dbReference type="NCBIfam" id="NF001138">
    <property type="entry name" value="PRK00143.1"/>
    <property type="match status" value="1"/>
</dbReference>
<evidence type="ECO:0000313" key="13">
    <source>
        <dbReference type="Proteomes" id="UP000179258"/>
    </source>
</evidence>
<evidence type="ECO:0000259" key="11">
    <source>
        <dbReference type="Pfam" id="PF20259"/>
    </source>
</evidence>
<evidence type="ECO:0000256" key="5">
    <source>
        <dbReference type="ARBA" id="ARBA00022840"/>
    </source>
</evidence>
<dbReference type="PANTHER" id="PTHR11933:SF5">
    <property type="entry name" value="MITOCHONDRIAL TRNA-SPECIFIC 2-THIOURIDYLASE 1"/>
    <property type="match status" value="1"/>
</dbReference>
<dbReference type="Proteomes" id="UP000179258">
    <property type="component" value="Unassembled WGS sequence"/>
</dbReference>
<feature type="site" description="Interaction with tRNA" evidence="9">
    <location>
        <position position="132"/>
    </location>
</feature>
<feature type="binding site" evidence="9">
    <location>
        <position position="131"/>
    </location>
    <ligand>
        <name>ATP</name>
        <dbReference type="ChEBI" id="CHEBI:30616"/>
    </ligand>
</feature>
<keyword evidence="5 9" id="KW-0067">ATP-binding</keyword>
<dbReference type="GO" id="GO:0002143">
    <property type="term" value="P:tRNA wobble position uridine thiolation"/>
    <property type="evidence" value="ECO:0007669"/>
    <property type="project" value="TreeGrafter"/>
</dbReference>
<feature type="region of interest" description="Interaction with tRNA" evidence="9">
    <location>
        <begin position="175"/>
        <end position="177"/>
    </location>
</feature>
<comment type="caution">
    <text evidence="12">The sequence shown here is derived from an EMBL/GenBank/DDBJ whole genome shotgun (WGS) entry which is preliminary data.</text>
</comment>
<dbReference type="Pfam" id="PF03054">
    <property type="entry name" value="tRNA_Me_trans"/>
    <property type="match status" value="1"/>
</dbReference>
<gene>
    <name evidence="9" type="primary">mnmA</name>
    <name evidence="12" type="ORF">A3D59_00740</name>
</gene>
<evidence type="ECO:0000259" key="10">
    <source>
        <dbReference type="Pfam" id="PF20258"/>
    </source>
</evidence>
<evidence type="ECO:0000256" key="7">
    <source>
        <dbReference type="ARBA" id="ARBA00023157"/>
    </source>
</evidence>
<dbReference type="PANTHER" id="PTHR11933">
    <property type="entry name" value="TRNA 5-METHYLAMINOMETHYL-2-THIOURIDYLATE -METHYLTRANSFERASE"/>
    <property type="match status" value="1"/>
</dbReference>
<dbReference type="Pfam" id="PF20258">
    <property type="entry name" value="tRNA_Me_trans_C"/>
    <property type="match status" value="1"/>
</dbReference>
<dbReference type="InterPro" id="IPR004506">
    <property type="entry name" value="MnmA-like"/>
</dbReference>
<dbReference type="FunFam" id="2.30.30.280:FF:000001">
    <property type="entry name" value="tRNA-specific 2-thiouridylase MnmA"/>
    <property type="match status" value="1"/>
</dbReference>
<evidence type="ECO:0000313" key="12">
    <source>
        <dbReference type="EMBL" id="OHA68540.1"/>
    </source>
</evidence>
<dbReference type="InterPro" id="IPR014729">
    <property type="entry name" value="Rossmann-like_a/b/a_fold"/>
</dbReference>
<dbReference type="CDD" id="cd01998">
    <property type="entry name" value="MnmA_TRMU-like"/>
    <property type="match status" value="1"/>
</dbReference>
<feature type="region of interest" description="Interaction with tRNA" evidence="9">
    <location>
        <begin position="329"/>
        <end position="330"/>
    </location>
</feature>
<dbReference type="GO" id="GO:0005737">
    <property type="term" value="C:cytoplasm"/>
    <property type="evidence" value="ECO:0007669"/>
    <property type="project" value="UniProtKB-SubCell"/>
</dbReference>
<evidence type="ECO:0000256" key="1">
    <source>
        <dbReference type="ARBA" id="ARBA00022555"/>
    </source>
</evidence>
<dbReference type="GO" id="GO:0005524">
    <property type="term" value="F:ATP binding"/>
    <property type="evidence" value="ECO:0007669"/>
    <property type="project" value="UniProtKB-KW"/>
</dbReference>
<keyword evidence="3 9" id="KW-0819">tRNA processing</keyword>
<dbReference type="Gene3D" id="2.40.30.10">
    <property type="entry name" value="Translation factors"/>
    <property type="match status" value="1"/>
</dbReference>
<evidence type="ECO:0000256" key="2">
    <source>
        <dbReference type="ARBA" id="ARBA00022679"/>
    </source>
</evidence>
<feature type="active site" description="Nucleophile" evidence="9">
    <location>
        <position position="107"/>
    </location>
</feature>
<keyword evidence="7" id="KW-1015">Disulfide bond</keyword>
<sequence length="380" mass="42558">MAGFIRKKSNKKVIVAISGGVDSSVAAALLKQAGFAVSGAFMKCWDGKDVLGNCASAADEKVARQAARKLNIPFYVFNFTKEYRKEVFDYFVAEYMAGRTPNPDVMCNKHIKFGVFLKKALAMGFDYIATGHYVRKSKIPACAPPSPKWLRRPSKASAGRQNPKYKLLRGKDKNKDQSYFLWRLGQENLRYCRFPIGDYTKPEVRKMARKFGLANAERKDSQGICFVGKIKLADFLAPYIPAKKGKIVDTKDNFLGWHQGAAVFTIGQRHGFGLAGGPYFVISKDIKKNILVVSRNEKDLYKKEMLVENINWISGEEPRLPLRVKAAIRYRQKPESAILSRSNATRATIVVFERPQRAVAPGQSVVFWRGAELIGGGIID</sequence>
<evidence type="ECO:0000256" key="3">
    <source>
        <dbReference type="ARBA" id="ARBA00022694"/>
    </source>
</evidence>
<comment type="function">
    <text evidence="9">Catalyzes the 2-thiolation of uridine at the wobble position (U34) of tRNA, leading to the formation of s(2)U34.</text>
</comment>